<evidence type="ECO:0000256" key="2">
    <source>
        <dbReference type="ARBA" id="ARBA00022485"/>
    </source>
</evidence>
<dbReference type="SFLD" id="SFLDG01082">
    <property type="entry name" value="B12-binding_domain_containing"/>
    <property type="match status" value="1"/>
</dbReference>
<dbReference type="FunFam" id="3.40.50.12160:FF:000003">
    <property type="entry name" value="CDK5 regulatory subunit-associated protein 1"/>
    <property type="match status" value="1"/>
</dbReference>
<dbReference type="SUPFAM" id="SSF102114">
    <property type="entry name" value="Radical SAM enzymes"/>
    <property type="match status" value="1"/>
</dbReference>
<dbReference type="InterPro" id="IPR058240">
    <property type="entry name" value="rSAM_sf"/>
</dbReference>
<evidence type="ECO:0000256" key="11">
    <source>
        <dbReference type="ARBA" id="ARBA00080698"/>
    </source>
</evidence>
<dbReference type="InterPro" id="IPR006638">
    <property type="entry name" value="Elp3/MiaA/NifB-like_rSAM"/>
</dbReference>
<dbReference type="OrthoDB" id="9805215at2"/>
<evidence type="ECO:0000256" key="12">
    <source>
        <dbReference type="ARBA" id="ARBA00081141"/>
    </source>
</evidence>
<evidence type="ECO:0000256" key="5">
    <source>
        <dbReference type="ARBA" id="ARBA00022691"/>
    </source>
</evidence>
<dbReference type="InterPro" id="IPR013848">
    <property type="entry name" value="Methylthiotransferase_N"/>
</dbReference>
<feature type="domain" description="Radical SAM core" evidence="16">
    <location>
        <begin position="150"/>
        <end position="378"/>
    </location>
</feature>
<dbReference type="PROSITE" id="PS51918">
    <property type="entry name" value="RADICAL_SAM"/>
    <property type="match status" value="1"/>
</dbReference>
<comment type="catalytic activity">
    <reaction evidence="13">
        <text>N(6)-dimethylallyladenosine(37) in tRNA + (sulfur carrier)-SH + AH2 + 2 S-adenosyl-L-methionine = 2-methylsulfanyl-N(6)-dimethylallyladenosine(37) in tRNA + (sulfur carrier)-H + 5'-deoxyadenosine + L-methionine + A + S-adenosyl-L-homocysteine + 2 H(+)</text>
        <dbReference type="Rhea" id="RHEA:37067"/>
        <dbReference type="Rhea" id="RHEA-COMP:10375"/>
        <dbReference type="Rhea" id="RHEA-COMP:10376"/>
        <dbReference type="Rhea" id="RHEA-COMP:14737"/>
        <dbReference type="Rhea" id="RHEA-COMP:14739"/>
        <dbReference type="ChEBI" id="CHEBI:13193"/>
        <dbReference type="ChEBI" id="CHEBI:15378"/>
        <dbReference type="ChEBI" id="CHEBI:17319"/>
        <dbReference type="ChEBI" id="CHEBI:17499"/>
        <dbReference type="ChEBI" id="CHEBI:29917"/>
        <dbReference type="ChEBI" id="CHEBI:57844"/>
        <dbReference type="ChEBI" id="CHEBI:57856"/>
        <dbReference type="ChEBI" id="CHEBI:59789"/>
        <dbReference type="ChEBI" id="CHEBI:64428"/>
        <dbReference type="ChEBI" id="CHEBI:74415"/>
        <dbReference type="ChEBI" id="CHEBI:74417"/>
        <dbReference type="EC" id="2.8.4.3"/>
    </reaction>
</comment>
<protein>
    <recommendedName>
        <fullName evidence="10 13">tRNA-2-methylthio-N(6)-dimethylallyladenosine synthase</fullName>
        <ecNumber evidence="9 13">2.8.4.3</ecNumber>
    </recommendedName>
    <alternativeName>
        <fullName evidence="12 13">(Dimethylallyl)adenosine tRNA methylthiotransferase MiaB</fullName>
    </alternativeName>
    <alternativeName>
        <fullName evidence="11 13">tRNA-i(6)A37 methylthiotransferase</fullName>
    </alternativeName>
</protein>
<dbReference type="AlphaFoldDB" id="A0A0K2GCN9"/>
<evidence type="ECO:0000313" key="18">
    <source>
        <dbReference type="Proteomes" id="UP000069205"/>
    </source>
</evidence>
<dbReference type="HAMAP" id="MF_01864">
    <property type="entry name" value="tRNA_metthiotr_MiaB"/>
    <property type="match status" value="1"/>
</dbReference>
<evidence type="ECO:0000256" key="13">
    <source>
        <dbReference type="HAMAP-Rule" id="MF_01864"/>
    </source>
</evidence>
<dbReference type="KEGG" id="nmv:NITMOv2_2311"/>
<dbReference type="EMBL" id="CP011801">
    <property type="protein sequence ID" value="ALA58726.1"/>
    <property type="molecule type" value="Genomic_DNA"/>
</dbReference>
<evidence type="ECO:0000256" key="6">
    <source>
        <dbReference type="ARBA" id="ARBA00022723"/>
    </source>
</evidence>
<dbReference type="GO" id="GO:0046872">
    <property type="term" value="F:metal ion binding"/>
    <property type="evidence" value="ECO:0007669"/>
    <property type="project" value="UniProtKB-KW"/>
</dbReference>
<evidence type="ECO:0000259" key="15">
    <source>
        <dbReference type="PROSITE" id="PS51449"/>
    </source>
</evidence>
<dbReference type="SFLD" id="SFLDG01061">
    <property type="entry name" value="methylthiotransferase"/>
    <property type="match status" value="1"/>
</dbReference>
<dbReference type="SMART" id="SM00729">
    <property type="entry name" value="Elp3"/>
    <property type="match status" value="1"/>
</dbReference>
<dbReference type="InterPro" id="IPR023404">
    <property type="entry name" value="rSAM_horseshoe"/>
</dbReference>
<evidence type="ECO:0000259" key="14">
    <source>
        <dbReference type="PROSITE" id="PS50926"/>
    </source>
</evidence>
<dbReference type="SFLD" id="SFLDF00273">
    <property type="entry name" value="(dimethylallyl)adenosine_tRNA"/>
    <property type="match status" value="1"/>
</dbReference>
<feature type="domain" description="TRAM" evidence="14">
    <location>
        <begin position="381"/>
        <end position="443"/>
    </location>
</feature>
<evidence type="ECO:0000313" key="17">
    <source>
        <dbReference type="EMBL" id="ALA58726.1"/>
    </source>
</evidence>
<feature type="binding site" evidence="13">
    <location>
        <position position="171"/>
    </location>
    <ligand>
        <name>[4Fe-4S] cluster</name>
        <dbReference type="ChEBI" id="CHEBI:49883"/>
        <label>2</label>
        <note>4Fe-4S-S-AdoMet</note>
    </ligand>
</feature>
<dbReference type="Proteomes" id="UP000069205">
    <property type="component" value="Chromosome"/>
</dbReference>
<evidence type="ECO:0000256" key="4">
    <source>
        <dbReference type="ARBA" id="ARBA00022679"/>
    </source>
</evidence>
<evidence type="ECO:0000256" key="9">
    <source>
        <dbReference type="ARBA" id="ARBA00033765"/>
    </source>
</evidence>
<dbReference type="EC" id="2.8.4.3" evidence="9 13"/>
<comment type="subunit">
    <text evidence="13">Monomer.</text>
</comment>
<dbReference type="PANTHER" id="PTHR43020:SF2">
    <property type="entry name" value="MITOCHONDRIAL TRNA METHYLTHIOTRANSFERASE CDK5RAP1"/>
    <property type="match status" value="1"/>
</dbReference>
<feature type="binding site" evidence="13">
    <location>
        <position position="168"/>
    </location>
    <ligand>
        <name>[4Fe-4S] cluster</name>
        <dbReference type="ChEBI" id="CHEBI:49883"/>
        <label>2</label>
        <note>4Fe-4S-S-AdoMet</note>
    </ligand>
</feature>
<name>A0A0K2GCN9_NITMO</name>
<evidence type="ECO:0000256" key="8">
    <source>
        <dbReference type="ARBA" id="ARBA00023014"/>
    </source>
</evidence>
<feature type="binding site" evidence="13">
    <location>
        <position position="85"/>
    </location>
    <ligand>
        <name>[4Fe-4S] cluster</name>
        <dbReference type="ChEBI" id="CHEBI:49883"/>
        <label>1</label>
    </ligand>
</feature>
<feature type="binding site" evidence="13">
    <location>
        <position position="16"/>
    </location>
    <ligand>
        <name>[4Fe-4S] cluster</name>
        <dbReference type="ChEBI" id="CHEBI:49883"/>
        <label>1</label>
    </ligand>
</feature>
<dbReference type="Pfam" id="PF00919">
    <property type="entry name" value="UPF0004"/>
    <property type="match status" value="1"/>
</dbReference>
<proteinExistence type="inferred from homology"/>
<dbReference type="CDD" id="cd01335">
    <property type="entry name" value="Radical_SAM"/>
    <property type="match status" value="1"/>
</dbReference>
<dbReference type="Gene3D" id="3.80.30.20">
    <property type="entry name" value="tm_1862 like domain"/>
    <property type="match status" value="1"/>
</dbReference>
<gene>
    <name evidence="13 17" type="primary">miaB</name>
    <name evidence="17" type="ORF">NITMOv2_2311</name>
</gene>
<dbReference type="PROSITE" id="PS51449">
    <property type="entry name" value="MTTASE_N"/>
    <property type="match status" value="1"/>
</dbReference>
<keyword evidence="13" id="KW-0819">tRNA processing</keyword>
<dbReference type="PROSITE" id="PS01278">
    <property type="entry name" value="MTTASE_RADICAL"/>
    <property type="match status" value="1"/>
</dbReference>
<dbReference type="SFLD" id="SFLDS00029">
    <property type="entry name" value="Radical_SAM"/>
    <property type="match status" value="1"/>
</dbReference>
<keyword evidence="3 13" id="KW-0963">Cytoplasm</keyword>
<dbReference type="Pfam" id="PF04055">
    <property type="entry name" value="Radical_SAM"/>
    <property type="match status" value="1"/>
</dbReference>
<dbReference type="InterPro" id="IPR007197">
    <property type="entry name" value="rSAM"/>
</dbReference>
<dbReference type="InterPro" id="IPR020612">
    <property type="entry name" value="Methylthiotransferase_CS"/>
</dbReference>
<dbReference type="STRING" id="42253.NITMOv2_2311"/>
<evidence type="ECO:0000259" key="16">
    <source>
        <dbReference type="PROSITE" id="PS51918"/>
    </source>
</evidence>
<comment type="similarity">
    <text evidence="13">Belongs to the methylthiotransferase family. MiaB subfamily.</text>
</comment>
<sequence length="443" mass="49509">MSARSTPIVHIETFGCQMNESDSELVRAMLKREGFAFTEDRERADVVLVNTCAIRENAHNKVYAHLSEMRSLKKHRPLVVGVLGCMAQNLKSELAQKEPLVDVLAGPDAYRQLPKLISTALESQEQGFSQKAFALDLSEYETYEGVLPDRESGVNAWITVMRGCDNFCSFCVVPYTRGRERSRDPQGILAEAQDAAARGFPQVTLLGQNVNSYRFDEWDFAKLVEAVADQPGIERVRFTSPHPKDFPQALIEVIAAHPNVCKHVHLPLQAGSDRILDLMGRTYTGAEYLALVDRIRASIPEVVLTTDIICGFCSESEEDFLETYCMMERVRFDSAYIFKYSERKNTIAARKYPDDVPEEVKGARVARLVDLQRRITLERHRGFIGRDMAVLVEGDAARSANQGMGKTDGNITVVWDKGPEPFVPGRLVTKRIVAANAATLYGA</sequence>
<evidence type="ECO:0000256" key="3">
    <source>
        <dbReference type="ARBA" id="ARBA00022490"/>
    </source>
</evidence>
<dbReference type="InterPro" id="IPR005839">
    <property type="entry name" value="Methylthiotransferase"/>
</dbReference>
<evidence type="ECO:0000256" key="10">
    <source>
        <dbReference type="ARBA" id="ARBA00068570"/>
    </source>
</evidence>
<comment type="cofactor">
    <cofactor evidence="13">
        <name>[4Fe-4S] cluster</name>
        <dbReference type="ChEBI" id="CHEBI:49883"/>
    </cofactor>
    <text evidence="13">Binds 2 [4Fe-4S] clusters. One cluster is coordinated with 3 cysteines and an exchangeable S-adenosyl-L-methionine.</text>
</comment>
<dbReference type="InterPro" id="IPR006463">
    <property type="entry name" value="MiaB_methiolase"/>
</dbReference>
<dbReference type="NCBIfam" id="TIGR01574">
    <property type="entry name" value="miaB-methiolase"/>
    <property type="match status" value="1"/>
</dbReference>
<keyword evidence="8 13" id="KW-0411">Iron-sulfur</keyword>
<keyword evidence="2 13" id="KW-0004">4Fe-4S</keyword>
<dbReference type="FunFam" id="3.80.30.20:FF:000001">
    <property type="entry name" value="tRNA-2-methylthio-N(6)-dimethylallyladenosine synthase 2"/>
    <property type="match status" value="1"/>
</dbReference>
<organism evidence="17 18">
    <name type="scientific">Nitrospira moscoviensis</name>
    <dbReference type="NCBI Taxonomy" id="42253"/>
    <lineage>
        <taxon>Bacteria</taxon>
        <taxon>Pseudomonadati</taxon>
        <taxon>Nitrospirota</taxon>
        <taxon>Nitrospiria</taxon>
        <taxon>Nitrospirales</taxon>
        <taxon>Nitrospiraceae</taxon>
        <taxon>Nitrospira</taxon>
    </lineage>
</organism>
<keyword evidence="6 13" id="KW-0479">Metal-binding</keyword>
<feature type="binding site" evidence="13">
    <location>
        <position position="52"/>
    </location>
    <ligand>
        <name>[4Fe-4S] cluster</name>
        <dbReference type="ChEBI" id="CHEBI:49883"/>
        <label>1</label>
    </ligand>
</feature>
<keyword evidence="7 13" id="KW-0408">Iron</keyword>
<dbReference type="RefSeq" id="WP_053379851.1">
    <property type="nucleotide sequence ID" value="NZ_CP011801.1"/>
</dbReference>
<dbReference type="SFLD" id="SFLDF00413">
    <property type="entry name" value="CDK5RAP1"/>
    <property type="match status" value="1"/>
</dbReference>
<keyword evidence="4 13" id="KW-0808">Transferase</keyword>
<dbReference type="NCBIfam" id="TIGR00089">
    <property type="entry name" value="MiaB/RimO family radical SAM methylthiotransferase"/>
    <property type="match status" value="1"/>
</dbReference>
<dbReference type="PANTHER" id="PTHR43020">
    <property type="entry name" value="CDK5 REGULATORY SUBUNIT-ASSOCIATED PROTEIN 1"/>
    <property type="match status" value="1"/>
</dbReference>
<dbReference type="GO" id="GO:0005829">
    <property type="term" value="C:cytosol"/>
    <property type="evidence" value="ECO:0007669"/>
    <property type="project" value="TreeGrafter"/>
</dbReference>
<dbReference type="PROSITE" id="PS50926">
    <property type="entry name" value="TRAM"/>
    <property type="match status" value="1"/>
</dbReference>
<reference evidence="17 18" key="1">
    <citation type="journal article" date="2015" name="Proc. Natl. Acad. Sci. U.S.A.">
        <title>Expanded metabolic versatility of ubiquitous nitrite-oxidizing bacteria from the genus Nitrospira.</title>
        <authorList>
            <person name="Koch H."/>
            <person name="Lucker S."/>
            <person name="Albertsen M."/>
            <person name="Kitzinger K."/>
            <person name="Herbold C."/>
            <person name="Spieck E."/>
            <person name="Nielsen P.H."/>
            <person name="Wagner M."/>
            <person name="Daims H."/>
        </authorList>
    </citation>
    <scope>NUCLEOTIDE SEQUENCE [LARGE SCALE GENOMIC DNA]</scope>
    <source>
        <strain evidence="17 18">NSP M-1</strain>
    </source>
</reference>
<comment type="subcellular location">
    <subcellularLocation>
        <location evidence="13">Cytoplasm</location>
    </subcellularLocation>
</comment>
<keyword evidence="5 13" id="KW-0949">S-adenosyl-L-methionine</keyword>
<dbReference type="GO" id="GO:0035597">
    <property type="term" value="F:tRNA-2-methylthio-N(6)-dimethylallyladenosine(37) synthase activity"/>
    <property type="evidence" value="ECO:0007669"/>
    <property type="project" value="UniProtKB-EC"/>
</dbReference>
<dbReference type="Gene3D" id="3.40.50.12160">
    <property type="entry name" value="Methylthiotransferase, N-terminal domain"/>
    <property type="match status" value="1"/>
</dbReference>
<evidence type="ECO:0000256" key="1">
    <source>
        <dbReference type="ARBA" id="ARBA00003234"/>
    </source>
</evidence>
<dbReference type="PATRIC" id="fig|42253.5.peg.2277"/>
<dbReference type="InterPro" id="IPR038135">
    <property type="entry name" value="Methylthiotransferase_N_sf"/>
</dbReference>
<evidence type="ECO:0000256" key="7">
    <source>
        <dbReference type="ARBA" id="ARBA00023004"/>
    </source>
</evidence>
<dbReference type="GO" id="GO:0051539">
    <property type="term" value="F:4 iron, 4 sulfur cluster binding"/>
    <property type="evidence" value="ECO:0007669"/>
    <property type="project" value="UniProtKB-UniRule"/>
</dbReference>
<keyword evidence="18" id="KW-1185">Reference proteome</keyword>
<feature type="domain" description="MTTase N-terminal" evidence="15">
    <location>
        <begin position="7"/>
        <end position="122"/>
    </location>
</feature>
<feature type="binding site" evidence="13">
    <location>
        <position position="164"/>
    </location>
    <ligand>
        <name>[4Fe-4S] cluster</name>
        <dbReference type="ChEBI" id="CHEBI:49883"/>
        <label>2</label>
        <note>4Fe-4S-S-AdoMet</note>
    </ligand>
</feature>
<dbReference type="InterPro" id="IPR002792">
    <property type="entry name" value="TRAM_dom"/>
</dbReference>
<accession>A0A0K2GCN9</accession>
<comment type="function">
    <text evidence="1 13">Catalyzes the methylthiolation of N6-(dimethylallyl)adenosine (i(6)A), leading to the formation of 2-methylthio-N6-(dimethylallyl)adenosine (ms(2)i(6)A) at position 37 in tRNAs that read codons beginning with uridine.</text>
</comment>